<accession>A0A2T3ZL35</accession>
<organism evidence="3 4">
    <name type="scientific">Trichoderma asperellum (strain ATCC 204424 / CBS 433.97 / NBRC 101777)</name>
    <dbReference type="NCBI Taxonomy" id="1042311"/>
    <lineage>
        <taxon>Eukaryota</taxon>
        <taxon>Fungi</taxon>
        <taxon>Dikarya</taxon>
        <taxon>Ascomycota</taxon>
        <taxon>Pezizomycotina</taxon>
        <taxon>Sordariomycetes</taxon>
        <taxon>Hypocreomycetidae</taxon>
        <taxon>Hypocreales</taxon>
        <taxon>Hypocreaceae</taxon>
        <taxon>Trichoderma</taxon>
    </lineage>
</organism>
<feature type="region of interest" description="Disordered" evidence="1">
    <location>
        <begin position="202"/>
        <end position="226"/>
    </location>
</feature>
<sequence>MVQVKTLKELIERQRFSPIRSDSLSLSSFTIQEKRELSLNLAWCFLYLFDCPWTDSSWSADTISLLLSATESSSSLEFEIPPYIRCGPKCDPSKKNDDLGIMIHDSSFLSLGKLLVEMELGRQITPTECNRRGQPSLWLTLDKILSEDGMLSACEDYLKAIEGCLELHRSIVELAPEERAAESAKLIYDAIVANLEKDYEHYRKPNRKRKRSDIRPPVNPALNSSPSADVFAVQMAKSHNEQVRDGYAGGFGDTPATTSEDSKKPDSHIWSSFQPEATVVTEDQGFEQTLKRARVGLRCTISKSTMATRSSLRADSSSIDTSSSTSSVFSQIFDDIEPDIATADAR</sequence>
<dbReference type="EMBL" id="KZ679257">
    <property type="protein sequence ID" value="PTB45515.1"/>
    <property type="molecule type" value="Genomic_DNA"/>
</dbReference>
<gene>
    <name evidence="3" type="ORF">M441DRAFT_319383</name>
</gene>
<protein>
    <recommendedName>
        <fullName evidence="2">DUF7580 domain-containing protein</fullName>
    </recommendedName>
</protein>
<dbReference type="OrthoDB" id="206201at2759"/>
<evidence type="ECO:0000256" key="1">
    <source>
        <dbReference type="SAM" id="MobiDB-lite"/>
    </source>
</evidence>
<dbReference type="PANTHER" id="PTHR35186">
    <property type="entry name" value="ANK_REP_REGION DOMAIN-CONTAINING PROTEIN"/>
    <property type="match status" value="1"/>
</dbReference>
<evidence type="ECO:0000259" key="2">
    <source>
        <dbReference type="Pfam" id="PF24476"/>
    </source>
</evidence>
<keyword evidence="4" id="KW-1185">Reference proteome</keyword>
<reference evidence="3 4" key="1">
    <citation type="submission" date="2016-07" db="EMBL/GenBank/DDBJ databases">
        <title>Multiple horizontal gene transfer events from other fungi enriched the ability of initially mycotrophic Trichoderma (Ascomycota) to feed on dead plant biomass.</title>
        <authorList>
            <consortium name="DOE Joint Genome Institute"/>
            <person name="Aerts A."/>
            <person name="Atanasova L."/>
            <person name="Chenthamara K."/>
            <person name="Zhang J."/>
            <person name="Grujic M."/>
            <person name="Henrissat B."/>
            <person name="Kuo A."/>
            <person name="Salamov A."/>
            <person name="Lipzen A."/>
            <person name="Labutti K."/>
            <person name="Barry K."/>
            <person name="Miao Y."/>
            <person name="Rahimi M.J."/>
            <person name="Shen Q."/>
            <person name="Grigoriev I.V."/>
            <person name="Kubicek C.P."/>
            <person name="Druzhinina I.S."/>
        </authorList>
    </citation>
    <scope>NUCLEOTIDE SEQUENCE [LARGE SCALE GENOMIC DNA]</scope>
    <source>
        <strain evidence="3 4">CBS 433.97</strain>
    </source>
</reference>
<feature type="domain" description="DUF7580" evidence="2">
    <location>
        <begin position="4"/>
        <end position="200"/>
    </location>
</feature>
<name>A0A2T3ZL35_TRIA4</name>
<evidence type="ECO:0000313" key="4">
    <source>
        <dbReference type="Proteomes" id="UP000240493"/>
    </source>
</evidence>
<feature type="region of interest" description="Disordered" evidence="1">
    <location>
        <begin position="307"/>
        <end position="327"/>
    </location>
</feature>
<dbReference type="Proteomes" id="UP000240493">
    <property type="component" value="Unassembled WGS sequence"/>
</dbReference>
<feature type="region of interest" description="Disordered" evidence="1">
    <location>
        <begin position="243"/>
        <end position="269"/>
    </location>
</feature>
<dbReference type="PANTHER" id="PTHR35186:SF4">
    <property type="entry name" value="PRION-INHIBITION AND PROPAGATION HELO DOMAIN-CONTAINING PROTEIN"/>
    <property type="match status" value="1"/>
</dbReference>
<dbReference type="InterPro" id="IPR056002">
    <property type="entry name" value="DUF7580"/>
</dbReference>
<evidence type="ECO:0000313" key="3">
    <source>
        <dbReference type="EMBL" id="PTB45515.1"/>
    </source>
</evidence>
<proteinExistence type="predicted"/>
<dbReference type="Pfam" id="PF24476">
    <property type="entry name" value="DUF7580"/>
    <property type="match status" value="1"/>
</dbReference>
<dbReference type="AlphaFoldDB" id="A0A2T3ZL35"/>